<dbReference type="Pfam" id="PF02784">
    <property type="entry name" value="Orn_Arg_deC_N"/>
    <property type="match status" value="1"/>
</dbReference>
<feature type="domain" description="Orn/DAP/Arg decarboxylase 2 N-terminal" evidence="13">
    <location>
        <begin position="44"/>
        <end position="278"/>
    </location>
</feature>
<dbReference type="PROSITE" id="PS00878">
    <property type="entry name" value="ODR_DC_2_1"/>
    <property type="match status" value="1"/>
</dbReference>
<evidence type="ECO:0000313" key="18">
    <source>
        <dbReference type="RefSeq" id="XP_018012801.1"/>
    </source>
</evidence>
<organism evidence="14">
    <name type="scientific">Hyalella azteca</name>
    <name type="common">Amphipod</name>
    <dbReference type="NCBI Taxonomy" id="294128"/>
    <lineage>
        <taxon>Eukaryota</taxon>
        <taxon>Metazoa</taxon>
        <taxon>Ecdysozoa</taxon>
        <taxon>Arthropoda</taxon>
        <taxon>Crustacea</taxon>
        <taxon>Multicrustacea</taxon>
        <taxon>Malacostraca</taxon>
        <taxon>Eumalacostraca</taxon>
        <taxon>Peracarida</taxon>
        <taxon>Amphipoda</taxon>
        <taxon>Senticaudata</taxon>
        <taxon>Talitrida</taxon>
        <taxon>Talitroidea</taxon>
        <taxon>Hyalellidae</taxon>
        <taxon>Hyalella</taxon>
    </lineage>
</organism>
<dbReference type="InterPro" id="IPR009006">
    <property type="entry name" value="Ala_racemase/Decarboxylase_C"/>
</dbReference>
<comment type="cofactor">
    <cofactor evidence="1 11">
        <name>pyridoxal 5'-phosphate</name>
        <dbReference type="ChEBI" id="CHEBI:597326"/>
    </cofactor>
</comment>
<evidence type="ECO:0000256" key="2">
    <source>
        <dbReference type="ARBA" id="ARBA00008872"/>
    </source>
</evidence>
<dbReference type="OMA" id="AYCRSMA"/>
<dbReference type="Proteomes" id="UP000711488">
    <property type="component" value="Unassembled WGS sequence"/>
</dbReference>
<dbReference type="Gene3D" id="2.40.37.10">
    <property type="entry name" value="Lyase, Ornithine Decarboxylase, Chain A, domain 1"/>
    <property type="match status" value="1"/>
</dbReference>
<reference evidence="14" key="1">
    <citation type="submission" date="2014-08" db="EMBL/GenBank/DDBJ databases">
        <authorList>
            <person name="Murali S."/>
            <person name="Richards S."/>
            <person name="Bandaranaike D."/>
            <person name="Bellair M."/>
            <person name="Blankenburg K."/>
            <person name="Chao H."/>
            <person name="Dinh H."/>
            <person name="Doddapaneni H."/>
            <person name="Dugan-Rocha S."/>
            <person name="Elkadiri S."/>
            <person name="Gnanaolivu R."/>
            <person name="Hughes D."/>
            <person name="Lee S."/>
            <person name="Li M."/>
            <person name="Ming W."/>
            <person name="Munidasa M."/>
            <person name="Muniz J."/>
            <person name="Nguyen L."/>
            <person name="Osuji N."/>
            <person name="Pu L.-L."/>
            <person name="Puazo M."/>
            <person name="Skinner E."/>
            <person name="Qu C."/>
            <person name="Quiroz J."/>
            <person name="Raj R."/>
            <person name="Weissenberger G."/>
            <person name="Xin Y."/>
            <person name="Zou X."/>
            <person name="Han Y."/>
            <person name="Worley K."/>
            <person name="Muzny D."/>
            <person name="Gibbs R."/>
        </authorList>
    </citation>
    <scope>NUCLEOTIDE SEQUENCE</scope>
    <source>
        <strain evidence="14">HAZT.00-mixed</strain>
        <tissue evidence="14">Whole organism</tissue>
    </source>
</reference>
<dbReference type="RefSeq" id="XP_047740180.1">
    <property type="nucleotide sequence ID" value="XM_047884224.1"/>
</dbReference>
<evidence type="ECO:0000256" key="7">
    <source>
        <dbReference type="ARBA" id="ARBA00034138"/>
    </source>
</evidence>
<dbReference type="CDD" id="cd00622">
    <property type="entry name" value="PLPDE_III_ODC"/>
    <property type="match status" value="1"/>
</dbReference>
<name>A0A6A0GT37_HYAAZ</name>
<evidence type="ECO:0000313" key="17">
    <source>
        <dbReference type="RefSeq" id="XP_018012800.1"/>
    </source>
</evidence>
<dbReference type="GO" id="GO:0005737">
    <property type="term" value="C:cytoplasm"/>
    <property type="evidence" value="ECO:0007669"/>
    <property type="project" value="TreeGrafter"/>
</dbReference>
<dbReference type="InterPro" id="IPR022644">
    <property type="entry name" value="De-COase2_N"/>
</dbReference>
<dbReference type="GO" id="GO:0004586">
    <property type="term" value="F:ornithine decarboxylase activity"/>
    <property type="evidence" value="ECO:0007669"/>
    <property type="project" value="UniProtKB-EC"/>
</dbReference>
<dbReference type="Gene3D" id="3.20.20.10">
    <property type="entry name" value="Alanine racemase"/>
    <property type="match status" value="1"/>
</dbReference>
<evidence type="ECO:0000256" key="11">
    <source>
        <dbReference type="PIRSR" id="PIRSR600183-50"/>
    </source>
</evidence>
<dbReference type="PANTHER" id="PTHR11482">
    <property type="entry name" value="ARGININE/DIAMINOPIMELATE/ORNITHINE DECARBOXYLASE"/>
    <property type="match status" value="1"/>
</dbReference>
<evidence type="ECO:0000256" key="1">
    <source>
        <dbReference type="ARBA" id="ARBA00001933"/>
    </source>
</evidence>
<evidence type="ECO:0000313" key="19">
    <source>
        <dbReference type="RefSeq" id="XP_047740180.1"/>
    </source>
</evidence>
<dbReference type="AlphaFoldDB" id="A0A6A0GT37"/>
<dbReference type="PRINTS" id="PR01179">
    <property type="entry name" value="ODADCRBXLASE"/>
</dbReference>
<keyword evidence="5" id="KW-0456">Lyase</keyword>
<comment type="function">
    <text evidence="8">Catalyzes the first and rate-limiting step of polyamine biosynthesis that converts ornithine into putrescine, which is the precursor for the polyamines, spermidine and spermine. Polyamines are essential for cell proliferation and are implicated in cellular processes, ranging from DNA replication to apoptosis.</text>
</comment>
<evidence type="ECO:0000313" key="14">
    <source>
        <dbReference type="EMBL" id="KAA0187405.1"/>
    </source>
</evidence>
<dbReference type="EC" id="4.1.1.17" evidence="7"/>
<comment type="similarity">
    <text evidence="2">Belongs to the Orn/Lys/Arg decarboxylase class-II family.</text>
</comment>
<dbReference type="RefSeq" id="XP_018012799.1">
    <property type="nucleotide sequence ID" value="XM_018157310.2"/>
</dbReference>
<reference evidence="14" key="2">
    <citation type="journal article" date="2018" name="Environ. Sci. Technol.">
        <title>The Toxicogenome of Hyalella azteca: A Model for Sediment Ecotoxicology and Evolutionary Toxicology.</title>
        <authorList>
            <person name="Poynton H.C."/>
            <person name="Hasenbein S."/>
            <person name="Benoit J.B."/>
            <person name="Sepulveda M.S."/>
            <person name="Poelchau M.F."/>
            <person name="Hughes D.S.T."/>
            <person name="Murali S.C."/>
            <person name="Chen S."/>
            <person name="Glastad K.M."/>
            <person name="Goodisman M.A.D."/>
            <person name="Werren J.H."/>
            <person name="Vineis J.H."/>
            <person name="Bowen J.L."/>
            <person name="Friedrich M."/>
            <person name="Jones J."/>
            <person name="Robertson H.M."/>
            <person name="Feyereisen R."/>
            <person name="Mechler-Hickson A."/>
            <person name="Mathers N."/>
            <person name="Lee C.E."/>
            <person name="Colbourne J.K."/>
            <person name="Biales A."/>
            <person name="Johnston J.S."/>
            <person name="Wellborn G.A."/>
            <person name="Rosendale A.J."/>
            <person name="Cridge A.G."/>
            <person name="Munoz-Torres M.C."/>
            <person name="Bain P.A."/>
            <person name="Manny A.R."/>
            <person name="Major K.M."/>
            <person name="Lambert F.N."/>
            <person name="Vulpe C.D."/>
            <person name="Tuck P."/>
            <person name="Blalock B.J."/>
            <person name="Lin Y.Y."/>
            <person name="Smith M.E."/>
            <person name="Ochoa-Acuna H."/>
            <person name="Chen M.M."/>
            <person name="Childers C.P."/>
            <person name="Qu J."/>
            <person name="Dugan S."/>
            <person name="Lee S.L."/>
            <person name="Chao H."/>
            <person name="Dinh H."/>
            <person name="Han Y."/>
            <person name="Doddapaneni H."/>
            <person name="Worley K.C."/>
            <person name="Muzny D.M."/>
            <person name="Gibbs R.A."/>
            <person name="Richards S."/>
        </authorList>
    </citation>
    <scope>NUCLEOTIDE SEQUENCE</scope>
    <source>
        <strain evidence="14">HAZT.00-mixed</strain>
        <tissue evidence="14">Whole organism</tissue>
    </source>
</reference>
<dbReference type="InterPro" id="IPR002433">
    <property type="entry name" value="Orn_de-COase"/>
</dbReference>
<dbReference type="InterPro" id="IPR000183">
    <property type="entry name" value="Orn/DAP/Arg_de-COase"/>
</dbReference>
<dbReference type="InterPro" id="IPR022653">
    <property type="entry name" value="De-COase2_pyr-phos_BS"/>
</dbReference>
<evidence type="ECO:0000256" key="3">
    <source>
        <dbReference type="ARBA" id="ARBA00022898"/>
    </source>
</evidence>
<evidence type="ECO:0000259" key="13">
    <source>
        <dbReference type="Pfam" id="PF02784"/>
    </source>
</evidence>
<gene>
    <name evidence="16 17 18 19" type="primary">LOC108669881</name>
    <name evidence="14" type="ORF">HAZT_HAZT005286</name>
</gene>
<evidence type="ECO:0000256" key="12">
    <source>
        <dbReference type="SAM" id="MobiDB-lite"/>
    </source>
</evidence>
<protein>
    <recommendedName>
        <fullName evidence="7">ornithine decarboxylase</fullName>
        <ecNumber evidence="7">4.1.1.17</ecNumber>
    </recommendedName>
</protein>
<keyword evidence="4" id="KW-0620">Polyamine biosynthesis</keyword>
<evidence type="ECO:0000313" key="15">
    <source>
        <dbReference type="Proteomes" id="UP000694843"/>
    </source>
</evidence>
<dbReference type="Proteomes" id="UP000694843">
    <property type="component" value="Unplaced"/>
</dbReference>
<evidence type="ECO:0000256" key="4">
    <source>
        <dbReference type="ARBA" id="ARBA00023115"/>
    </source>
</evidence>
<evidence type="ECO:0000256" key="10">
    <source>
        <dbReference type="ARBA" id="ARBA00049127"/>
    </source>
</evidence>
<feature type="modified residue" description="N6-(pyridoxal phosphate)lysine" evidence="11">
    <location>
        <position position="68"/>
    </location>
</feature>
<evidence type="ECO:0000256" key="8">
    <source>
        <dbReference type="ARBA" id="ARBA00037173"/>
    </source>
</evidence>
<evidence type="ECO:0000256" key="6">
    <source>
        <dbReference type="ARBA" id="ARBA00034115"/>
    </source>
</evidence>
<dbReference type="FunFam" id="3.20.20.10:FF:000005">
    <property type="entry name" value="Ornithine decarboxylase"/>
    <property type="match status" value="1"/>
</dbReference>
<keyword evidence="3 11" id="KW-0663">Pyridoxal phosphate</keyword>
<proteinExistence type="inferred from homology"/>
<feature type="active site" description="Proton donor" evidence="11">
    <location>
        <position position="356"/>
    </location>
</feature>
<dbReference type="PANTHER" id="PTHR11482:SF6">
    <property type="entry name" value="ORNITHINE DECARBOXYLASE 1-RELATED"/>
    <property type="match status" value="1"/>
</dbReference>
<comment type="subunit">
    <text evidence="9">Homodimer. Only the dimer is catalytically active, as the active sites are constructed of residues from both monomers.</text>
</comment>
<comment type="pathway">
    <text evidence="6">Amine and polyamine biosynthesis; putrescine biosynthesis via L-ornithine pathway; putrescine from L-ornithine: step 1/1.</text>
</comment>
<feature type="region of interest" description="Disordered" evidence="12">
    <location>
        <begin position="428"/>
        <end position="453"/>
    </location>
</feature>
<evidence type="ECO:0000256" key="9">
    <source>
        <dbReference type="ARBA" id="ARBA00046672"/>
    </source>
</evidence>
<dbReference type="KEGG" id="hazt:108669881"/>
<feature type="compositionally biased region" description="Low complexity" evidence="12">
    <location>
        <begin position="442"/>
        <end position="451"/>
    </location>
</feature>
<accession>A0A6A0GT37</accession>
<dbReference type="RefSeq" id="XP_018012800.1">
    <property type="nucleotide sequence ID" value="XM_018157311.2"/>
</dbReference>
<reference evidence="16 17" key="4">
    <citation type="submission" date="2025-04" db="UniProtKB">
        <authorList>
            <consortium name="RefSeq"/>
        </authorList>
    </citation>
    <scope>IDENTIFICATION</scope>
    <source>
        <tissue evidence="16 17">Whole organism</tissue>
    </source>
</reference>
<dbReference type="GO" id="GO:0033387">
    <property type="term" value="P:putrescine biosynthetic process from arginine, via ornithine"/>
    <property type="evidence" value="ECO:0007669"/>
    <property type="project" value="TreeGrafter"/>
</dbReference>
<dbReference type="InterPro" id="IPR029066">
    <property type="entry name" value="PLP-binding_barrel"/>
</dbReference>
<dbReference type="GeneID" id="108669881"/>
<dbReference type="SUPFAM" id="SSF50621">
    <property type="entry name" value="Alanine racemase C-terminal domain-like"/>
    <property type="match status" value="1"/>
</dbReference>
<sequence length="522" mass="57449">MEMSKDIKNLFRSSIDSESTTMDAIKSITRRNDREPRSFYHVDLDEVVRRLQQWRLKMPRVHPHYAVKCNDTPAVLAALALLGAGFDCASRVEMKKVLGLGVAAPRIIYAHPCKIASHLKFAHAHGVSLMTFDSYEELDKISVIYPDAELVLRIRCDAVNVQCQLGVKFGAQPFEARALLQRAAQLNLKVVGVAFHVGSGCSEPEVFGRAIEASKQVFIEAVEEGHSPYLLDLGGGFLGDKHSSLDEAANCINNALELHFPESSGVRVIAEPGRYMVSAAFTLATPIINRRKVLLDPASVSPPSTSGPVKSVMYFIDDGLYGSFNCVLYDHQVVKPAPLEMQLGEDRLSSVWGPTCDGFDRVIEGMLLPKSLAVGDWLVWEDMGAYTLAAAGNFNGFPLPEVMVHLKPMTRLLLEAEYEKLISGTVDSELSSGVSSDDDCSSRASLSSSGDLPGTKCEPLELAYQLMDSLDLDKVRRTQLVNMLFTETLQPRRAASPRRLKTTNCSFIDFVDPTESEDDRDA</sequence>
<comment type="catalytic activity">
    <reaction evidence="10">
        <text>L-ornithine + H(+) = putrescine + CO2</text>
        <dbReference type="Rhea" id="RHEA:22964"/>
        <dbReference type="ChEBI" id="CHEBI:15378"/>
        <dbReference type="ChEBI" id="CHEBI:16526"/>
        <dbReference type="ChEBI" id="CHEBI:46911"/>
        <dbReference type="ChEBI" id="CHEBI:326268"/>
        <dbReference type="EC" id="4.1.1.17"/>
    </reaction>
</comment>
<dbReference type="OrthoDB" id="5034579at2759"/>
<evidence type="ECO:0000256" key="5">
    <source>
        <dbReference type="ARBA" id="ARBA00023239"/>
    </source>
</evidence>
<dbReference type="SUPFAM" id="SSF51419">
    <property type="entry name" value="PLP-binding barrel"/>
    <property type="match status" value="1"/>
</dbReference>
<dbReference type="PRINTS" id="PR01182">
    <property type="entry name" value="ORNDCRBXLASE"/>
</dbReference>
<reference evidence="14" key="3">
    <citation type="submission" date="2019-06" db="EMBL/GenBank/DDBJ databases">
        <authorList>
            <person name="Poynton C."/>
            <person name="Hasenbein S."/>
            <person name="Benoit J.B."/>
            <person name="Sepulveda M.S."/>
            <person name="Poelchau M.F."/>
            <person name="Murali S.C."/>
            <person name="Chen S."/>
            <person name="Glastad K.M."/>
            <person name="Werren J.H."/>
            <person name="Vineis J.H."/>
            <person name="Bowen J.L."/>
            <person name="Friedrich M."/>
            <person name="Jones J."/>
            <person name="Robertson H.M."/>
            <person name="Feyereisen R."/>
            <person name="Mechler-Hickson A."/>
            <person name="Mathers N."/>
            <person name="Lee C.E."/>
            <person name="Colbourne J.K."/>
            <person name="Biales A."/>
            <person name="Johnston J.S."/>
            <person name="Wellborn G.A."/>
            <person name="Rosendale A.J."/>
            <person name="Cridge A.G."/>
            <person name="Munoz-Torres M.C."/>
            <person name="Bain P.A."/>
            <person name="Manny A.R."/>
            <person name="Major K.M."/>
            <person name="Lambert F.N."/>
            <person name="Vulpe C.D."/>
            <person name="Tuck P."/>
            <person name="Blalock B.J."/>
            <person name="Lin Y.-Y."/>
            <person name="Smith M.E."/>
            <person name="Ochoa-Acuna H."/>
            <person name="Chen M.-J.M."/>
            <person name="Childers C.P."/>
            <person name="Qu J."/>
            <person name="Dugan S."/>
            <person name="Lee S.L."/>
            <person name="Chao H."/>
            <person name="Dinh H."/>
            <person name="Han Y."/>
            <person name="Doddapaneni H."/>
            <person name="Worley K.C."/>
            <person name="Muzny D.M."/>
            <person name="Gibbs R.A."/>
            <person name="Richards S."/>
        </authorList>
    </citation>
    <scope>NUCLEOTIDE SEQUENCE</scope>
    <source>
        <strain evidence="14">HAZT.00-mixed</strain>
        <tissue evidence="14">Whole organism</tissue>
    </source>
</reference>
<dbReference type="EMBL" id="JQDR03014917">
    <property type="protein sequence ID" value="KAA0187405.1"/>
    <property type="molecule type" value="Genomic_DNA"/>
</dbReference>
<evidence type="ECO:0000313" key="16">
    <source>
        <dbReference type="RefSeq" id="XP_018012799.1"/>
    </source>
</evidence>
<dbReference type="RefSeq" id="XP_018012801.1">
    <property type="nucleotide sequence ID" value="XM_018157312.2"/>
</dbReference>
<keyword evidence="15" id="KW-1185">Reference proteome</keyword>